<dbReference type="Pfam" id="PF10318">
    <property type="entry name" value="7TM_GPCR_Srh"/>
    <property type="match status" value="1"/>
</dbReference>
<keyword evidence="1" id="KW-1133">Transmembrane helix</keyword>
<accession>A0AAF3F1P4</accession>
<dbReference type="PANTHER" id="PTHR38614:SF1">
    <property type="entry name" value="G_PROTEIN_RECEP_F1_2 DOMAIN-CONTAINING PROTEIN"/>
    <property type="match status" value="1"/>
</dbReference>
<keyword evidence="1" id="KW-0472">Membrane</keyword>
<evidence type="ECO:0000256" key="1">
    <source>
        <dbReference type="SAM" id="Phobius"/>
    </source>
</evidence>
<feature type="transmembrane region" description="Helical" evidence="1">
    <location>
        <begin position="33"/>
        <end position="53"/>
    </location>
</feature>
<protein>
    <submittedName>
        <fullName evidence="3">G-protein coupled receptors family 1 profile domain-containing protein</fullName>
    </submittedName>
</protein>
<feature type="transmembrane region" description="Helical" evidence="1">
    <location>
        <begin position="227"/>
        <end position="248"/>
    </location>
</feature>
<dbReference type="InterPro" id="IPR010601">
    <property type="entry name" value="DUF1182"/>
</dbReference>
<dbReference type="InterPro" id="IPR019422">
    <property type="entry name" value="7TM_GPCR_serpentine_rcpt_Srh"/>
</dbReference>
<evidence type="ECO:0000313" key="3">
    <source>
        <dbReference type="WBParaSite" id="MBELARI_LOCUS20279"/>
    </source>
</evidence>
<organism evidence="2 3">
    <name type="scientific">Mesorhabditis belari</name>
    <dbReference type="NCBI Taxonomy" id="2138241"/>
    <lineage>
        <taxon>Eukaryota</taxon>
        <taxon>Metazoa</taxon>
        <taxon>Ecdysozoa</taxon>
        <taxon>Nematoda</taxon>
        <taxon>Chromadorea</taxon>
        <taxon>Rhabditida</taxon>
        <taxon>Rhabditina</taxon>
        <taxon>Rhabditomorpha</taxon>
        <taxon>Rhabditoidea</taxon>
        <taxon>Rhabditidae</taxon>
        <taxon>Mesorhabditinae</taxon>
        <taxon>Mesorhabditis</taxon>
    </lineage>
</organism>
<dbReference type="SUPFAM" id="SSF81321">
    <property type="entry name" value="Family A G protein-coupled receptor-like"/>
    <property type="match status" value="1"/>
</dbReference>
<dbReference type="AlphaFoldDB" id="A0AAF3F1P4"/>
<dbReference type="Proteomes" id="UP000887575">
    <property type="component" value="Unassembled WGS sequence"/>
</dbReference>
<reference evidence="3" key="1">
    <citation type="submission" date="2024-02" db="UniProtKB">
        <authorList>
            <consortium name="WormBaseParasite"/>
        </authorList>
    </citation>
    <scope>IDENTIFICATION</scope>
</reference>
<dbReference type="Gene3D" id="1.20.1070.10">
    <property type="entry name" value="Rhodopsin 7-helix transmembrane proteins"/>
    <property type="match status" value="1"/>
</dbReference>
<name>A0AAF3F1P4_9BILA</name>
<evidence type="ECO:0000313" key="2">
    <source>
        <dbReference type="Proteomes" id="UP000887575"/>
    </source>
</evidence>
<feature type="transmembrane region" description="Helical" evidence="1">
    <location>
        <begin position="177"/>
        <end position="198"/>
    </location>
</feature>
<keyword evidence="2" id="KW-1185">Reference proteome</keyword>
<dbReference type="PANTHER" id="PTHR38614">
    <property type="entry name" value="PROTEIN CBG09954"/>
    <property type="match status" value="1"/>
</dbReference>
<dbReference type="WBParaSite" id="MBELARI_LOCUS20279">
    <property type="protein sequence ID" value="MBELARI_LOCUS20279"/>
    <property type="gene ID" value="MBELARI_LOCUS20279"/>
</dbReference>
<proteinExistence type="predicted"/>
<feature type="transmembrane region" description="Helical" evidence="1">
    <location>
        <begin position="260"/>
        <end position="284"/>
    </location>
</feature>
<feature type="transmembrane region" description="Helical" evidence="1">
    <location>
        <begin position="65"/>
        <end position="85"/>
    </location>
</feature>
<sequence length="365" mass="41598">MLNDDLLISSSPESIIHYVKIEPNFLPNAIVKLFSHTAALILYILIILAAGTVRERYKHTIICHCAISIWALSSNVLMFVLYLSVAKKTDFYISIEACSIIRKLLWIHTKGQLCLLALDRYMTVCKQKPIPVKILWFLYALIPIQEYAIKIFDYSFGNPVHDVMCTEVYRMKNSLEIGALSIWILIFLSSLINLRVLIYIRGKQRQLKDNKSIKKSRKLMKMERRLTIVYFLLTIVPVLQIIPGFAAGAINKLFGAKNQVIWMICFGIGSLSQLFQALLIIFSIRSIKRRILAMFSFTPLFRHRRLSTETPSNTMPQSTIGGPVKLTDTPKEREFAKLLNSELIKLQVTPGLSLFAVGGKQTSKI</sequence>
<keyword evidence="1" id="KW-0812">Transmembrane</keyword>